<dbReference type="EMBL" id="JASGXD010000006">
    <property type="protein sequence ID" value="KAK6004839.1"/>
    <property type="molecule type" value="Genomic_DNA"/>
</dbReference>
<keyword evidence="3" id="KW-1185">Reference proteome</keyword>
<organism evidence="2 3">
    <name type="scientific">Aureobasidium pullulans</name>
    <name type="common">Black yeast</name>
    <name type="synonym">Pullularia pullulans</name>
    <dbReference type="NCBI Taxonomy" id="5580"/>
    <lineage>
        <taxon>Eukaryota</taxon>
        <taxon>Fungi</taxon>
        <taxon>Dikarya</taxon>
        <taxon>Ascomycota</taxon>
        <taxon>Pezizomycotina</taxon>
        <taxon>Dothideomycetes</taxon>
        <taxon>Dothideomycetidae</taxon>
        <taxon>Dothideales</taxon>
        <taxon>Saccotheciaceae</taxon>
        <taxon>Aureobasidium</taxon>
    </lineage>
</organism>
<protein>
    <recommendedName>
        <fullName evidence="1">Phosphoribulokinase/uridine kinase domain-containing protein</fullName>
    </recommendedName>
</protein>
<reference evidence="2 3" key="1">
    <citation type="submission" date="2023-11" db="EMBL/GenBank/DDBJ databases">
        <title>Draft genome sequence and annotation of the polyextremotolerant black yeast-like fungus Aureobasidium pullulans NRRL 62042.</title>
        <authorList>
            <person name="Dielentheis-Frenken M.R.E."/>
            <person name="Wibberg D."/>
            <person name="Blank L.M."/>
            <person name="Tiso T."/>
        </authorList>
    </citation>
    <scope>NUCLEOTIDE SEQUENCE [LARGE SCALE GENOMIC DNA]</scope>
    <source>
        <strain evidence="2 3">NRRL 62042</strain>
    </source>
</reference>
<accession>A0ABR0TKR8</accession>
<dbReference type="InterPro" id="IPR027417">
    <property type="entry name" value="P-loop_NTPase"/>
</dbReference>
<dbReference type="Gene3D" id="3.40.50.300">
    <property type="entry name" value="P-loop containing nucleotide triphosphate hydrolases"/>
    <property type="match status" value="2"/>
</dbReference>
<feature type="domain" description="Phosphoribulokinase/uridine kinase" evidence="1">
    <location>
        <begin position="29"/>
        <end position="177"/>
    </location>
</feature>
<proteinExistence type="predicted"/>
<sequence>MEYTYGLMAHRARNTFSFARKINPVKRVIIALAGPPGSGKSTAAQRVVDLLNQDQSEQWVQVLPMDGFHYPRSTLDEFSNRTEAYARRGADWTFDATKLLGFIQNLTKSKTTSMDVILAPGFDHAAKDPCPNAVEIGPSISLVILEGSWLLLDEQPWSQIPLLVDDTWFIDVDPKLARRRIAQRHVRAGIETDMSNALGRTDTNDMINGEKIRSCLVPPRFRIQSIETQQKLSRRLTLLTVSRQRNQEEIEQALNLQLGPVVTEPVPRASA</sequence>
<dbReference type="PANTHER" id="PTHR10285">
    <property type="entry name" value="URIDINE KINASE"/>
    <property type="match status" value="1"/>
</dbReference>
<gene>
    <name evidence="2" type="ORF">QM012_007618</name>
</gene>
<dbReference type="Proteomes" id="UP001341245">
    <property type="component" value="Unassembled WGS sequence"/>
</dbReference>
<dbReference type="InterPro" id="IPR006083">
    <property type="entry name" value="PRK/URK"/>
</dbReference>
<comment type="caution">
    <text evidence="2">The sequence shown here is derived from an EMBL/GenBank/DDBJ whole genome shotgun (WGS) entry which is preliminary data.</text>
</comment>
<evidence type="ECO:0000313" key="3">
    <source>
        <dbReference type="Proteomes" id="UP001341245"/>
    </source>
</evidence>
<evidence type="ECO:0000259" key="1">
    <source>
        <dbReference type="Pfam" id="PF00485"/>
    </source>
</evidence>
<dbReference type="Pfam" id="PF00485">
    <property type="entry name" value="PRK"/>
    <property type="match status" value="1"/>
</dbReference>
<dbReference type="SUPFAM" id="SSF52540">
    <property type="entry name" value="P-loop containing nucleoside triphosphate hydrolases"/>
    <property type="match status" value="1"/>
</dbReference>
<name>A0ABR0TKR8_AURPU</name>
<evidence type="ECO:0000313" key="2">
    <source>
        <dbReference type="EMBL" id="KAK6004839.1"/>
    </source>
</evidence>